<accession>A0A836GC38</accession>
<dbReference type="GO" id="GO:0005737">
    <property type="term" value="C:cytoplasm"/>
    <property type="evidence" value="ECO:0007669"/>
    <property type="project" value="TreeGrafter"/>
</dbReference>
<dbReference type="EMBL" id="JAFEUZ010000033">
    <property type="protein sequence ID" value="KAG5469374.1"/>
    <property type="molecule type" value="Genomic_DNA"/>
</dbReference>
<feature type="region of interest" description="Disordered" evidence="1">
    <location>
        <begin position="511"/>
        <end position="556"/>
    </location>
</feature>
<reference evidence="4" key="1">
    <citation type="journal article" date="2021" name="Microbiol. Resour. Announc.">
        <title>LGAAP: Leishmaniinae Genome Assembly and Annotation Pipeline.</title>
        <authorList>
            <person name="Almutairi H."/>
            <person name="Urbaniak M.D."/>
            <person name="Bates M.D."/>
            <person name="Jariyapan N."/>
            <person name="Kwakye-Nuako G."/>
            <person name="Thomaz-Soccol V."/>
            <person name="Al-Salem W.S."/>
            <person name="Dillon R.J."/>
            <person name="Bates P.A."/>
            <person name="Gatherer D."/>
        </authorList>
    </citation>
    <scope>NUCLEOTIDE SEQUENCE [LARGE SCALE GENOMIC DNA]</scope>
</reference>
<name>A0A836GC38_9TRYP</name>
<feature type="compositionally biased region" description="Basic and acidic residues" evidence="1">
    <location>
        <begin position="821"/>
        <end position="834"/>
    </location>
</feature>
<evidence type="ECO:0000256" key="1">
    <source>
        <dbReference type="SAM" id="MobiDB-lite"/>
    </source>
</evidence>
<dbReference type="PROSITE" id="PS51411">
    <property type="entry name" value="PSP1_C"/>
    <property type="match status" value="1"/>
</dbReference>
<dbReference type="Proteomes" id="UP000673552">
    <property type="component" value="Unassembled WGS sequence"/>
</dbReference>
<dbReference type="GeneID" id="92512684"/>
<dbReference type="AlphaFoldDB" id="A0A836GC38"/>
<keyword evidence="4" id="KW-1185">Reference proteome</keyword>
<dbReference type="PANTHER" id="PTHR43830:SF17">
    <property type="entry name" value="PSP1 C-TERMINAL DOMAIN-CONTAINING PROTEIN"/>
    <property type="match status" value="1"/>
</dbReference>
<dbReference type="InterPro" id="IPR007557">
    <property type="entry name" value="PSP1_C"/>
</dbReference>
<dbReference type="KEGG" id="lmat:92512684"/>
<proteinExistence type="predicted"/>
<comment type="caution">
    <text evidence="3">The sequence shown here is derived from an EMBL/GenBank/DDBJ whole genome shotgun (WGS) entry which is preliminary data.</text>
</comment>
<dbReference type="PANTHER" id="PTHR43830">
    <property type="entry name" value="PROTEIN PSP1"/>
    <property type="match status" value="1"/>
</dbReference>
<reference evidence="4" key="2">
    <citation type="journal article" date="2021" name="Sci. Data">
        <title>Chromosome-scale genome sequencing, assembly and annotation of six genomes from subfamily Leishmaniinae.</title>
        <authorList>
            <person name="Almutairi H."/>
            <person name="Urbaniak M.D."/>
            <person name="Bates M.D."/>
            <person name="Jariyapan N."/>
            <person name="Kwakye-Nuako G."/>
            <person name="Thomaz Soccol V."/>
            <person name="Al-Salem W.S."/>
            <person name="Dillon R.J."/>
            <person name="Bates P.A."/>
            <person name="Gatherer D."/>
        </authorList>
    </citation>
    <scope>NUCLEOTIDE SEQUENCE [LARGE SCALE GENOMIC DNA]</scope>
</reference>
<dbReference type="OrthoDB" id="264671at2759"/>
<gene>
    <name evidence="3" type="ORF">LSCM1_02591</name>
</gene>
<feature type="compositionally biased region" description="Polar residues" evidence="1">
    <location>
        <begin position="353"/>
        <end position="369"/>
    </location>
</feature>
<feature type="compositionally biased region" description="Polar residues" evidence="1">
    <location>
        <begin position="182"/>
        <end position="198"/>
    </location>
</feature>
<evidence type="ECO:0000313" key="3">
    <source>
        <dbReference type="EMBL" id="KAG5469374.1"/>
    </source>
</evidence>
<evidence type="ECO:0000313" key="4">
    <source>
        <dbReference type="Proteomes" id="UP000673552"/>
    </source>
</evidence>
<evidence type="ECO:0000259" key="2">
    <source>
        <dbReference type="PROSITE" id="PS51411"/>
    </source>
</evidence>
<feature type="compositionally biased region" description="Polar residues" evidence="1">
    <location>
        <begin position="577"/>
        <end position="590"/>
    </location>
</feature>
<feature type="region of interest" description="Disordered" evidence="1">
    <location>
        <begin position="350"/>
        <end position="379"/>
    </location>
</feature>
<feature type="region of interest" description="Disordered" evidence="1">
    <location>
        <begin position="182"/>
        <end position="211"/>
    </location>
</feature>
<sequence length="942" mass="101362">MTARPHPNPRSGMMAVESIKTTLTSDPHDLTEIPSLFQTFGQPDASSSEDDVIELMAGTYGAGYIGHGAATTPSATDLDDYAASVDPQRGDQLAGASASLVACSGQRSVSARRSQNNFNRSSHNPYVLLGNSDVDNLAQEKYALASSSRAVRRRRSSYSYSNNTSQNVLMFEFTSTSTGADVGSSSLADSGTVHRSTMQPPQQSQPADAASRGFWREGNQLTLSAAEIRPTTVATVGTLTWSDRAQNLHVNVKQRRRPGNNSTSCSPNTSSMTIPVIQPELPVAVHAPSPSDASIQQTVGAVLSAPHIAASGDWTARKHIPCGPSSKQLGHGCITEPASAAKAADGAEVAGQQKRSGPGSSTYTLSQKASKPENHQHPQELQQHYAYEVPFQPYPLQQQLQQSYGYSGYSSHAYSPVPFQGGYYMQLAALSQKQPYYPSLVPTSSMTIIQGAAGGSPGQAYTEMTYASLPQPARAPYMAGGGTMVGAYGYLQMPPVAQCAGVVPGSFSELQAPSKRRDTRSATTPAQRAQVPATEDADLTPAAPPSGRSTSIKVPWPHADPARVRHQSSKKAFMSASAPSSGPTLESVTKTGKKTAPAVTRAPAAAKATIPPSAKSAKKQDEDRFHVDHDAPVRFFVVVKRKIEGQRYACSFSAKEVPVGSHMLVEGDRGADIGEVLRHVSIEQMARDCALVERLRKRAMERMEFKAGSILNANDSADFDAADLPKLTGEAALEYVMSFKTWPRLIGRATEEDMANLGPQLEAEKQAYATAKPIVQQFIENRYLQRVARNEAALAAAAAAAEASKAVDPAAAVTEESAEPSADHVSTDDGERRRNLTPLSEEELKMLELSREVTLVDCEYQFTREKITLYVSRPSRSIFVDFRSMQRKLFRTFRCRIWIAYMDEVTHDKDAPESFVFVPSLLSPATATKETCNGAKSVGDVA</sequence>
<feature type="region of interest" description="Disordered" evidence="1">
    <location>
        <begin position="568"/>
        <end position="623"/>
    </location>
</feature>
<organism evidence="3 4">
    <name type="scientific">Leishmania martiniquensis</name>
    <dbReference type="NCBI Taxonomy" id="1580590"/>
    <lineage>
        <taxon>Eukaryota</taxon>
        <taxon>Discoba</taxon>
        <taxon>Euglenozoa</taxon>
        <taxon>Kinetoplastea</taxon>
        <taxon>Metakinetoplastina</taxon>
        <taxon>Trypanosomatida</taxon>
        <taxon>Trypanosomatidae</taxon>
        <taxon>Leishmaniinae</taxon>
        <taxon>Leishmania</taxon>
    </lineage>
</organism>
<dbReference type="InterPro" id="IPR047767">
    <property type="entry name" value="PSP1-like"/>
</dbReference>
<protein>
    <recommendedName>
        <fullName evidence="2">PSP1 C-terminal domain-containing protein</fullName>
    </recommendedName>
</protein>
<dbReference type="Pfam" id="PF04468">
    <property type="entry name" value="PSP1"/>
    <property type="match status" value="1"/>
</dbReference>
<feature type="region of interest" description="Disordered" evidence="1">
    <location>
        <begin position="810"/>
        <end position="839"/>
    </location>
</feature>
<feature type="compositionally biased region" description="Low complexity" evidence="1">
    <location>
        <begin position="199"/>
        <end position="211"/>
    </location>
</feature>
<feature type="compositionally biased region" description="Low complexity" evidence="1">
    <location>
        <begin position="594"/>
        <end position="615"/>
    </location>
</feature>
<dbReference type="RefSeq" id="XP_067175547.1">
    <property type="nucleotide sequence ID" value="XM_067320172.1"/>
</dbReference>
<feature type="domain" description="PSP1 C-terminal" evidence="2">
    <location>
        <begin position="811"/>
        <end position="902"/>
    </location>
</feature>